<protein>
    <submittedName>
        <fullName evidence="1">Uncharacterized protein</fullName>
    </submittedName>
</protein>
<comment type="caution">
    <text evidence="1">The sequence shown here is derived from an EMBL/GenBank/DDBJ whole genome shotgun (WGS) entry which is preliminary data.</text>
</comment>
<name>A0ABW2BX40_9PSEU</name>
<evidence type="ECO:0000313" key="1">
    <source>
        <dbReference type="EMBL" id="MFC6867561.1"/>
    </source>
</evidence>
<dbReference type="EMBL" id="JBHSXX010000001">
    <property type="protein sequence ID" value="MFC6867561.1"/>
    <property type="molecule type" value="Genomic_DNA"/>
</dbReference>
<accession>A0ABW2BX40</accession>
<keyword evidence="2" id="KW-1185">Reference proteome</keyword>
<proteinExistence type="predicted"/>
<dbReference type="RefSeq" id="WP_345400044.1">
    <property type="nucleotide sequence ID" value="NZ_BAABLA010000096.1"/>
</dbReference>
<sequence length="918" mass="97465">MVNDVRTELFYDDAWNAITTDVRQNPPITINWGRKNEAAKVSPSKCTLTLENKDGTYSTRHPLSPLYGKLQRNTPVRVRLGSKDVALAPLPGIDGSYLSAPDTASLDITGDIDIRMDIEPDTWRPDVRMHLAAKWRFVDDAQRSWELHVTPSGALELLWTEDGNNSTGTTVTSTAAIAEDAGRVPFRITLDVDNGASGNDVKFYTADTFADLGGGASETQLGATVTNSGTTSIHSGTADLTFGAVHDGGLFDGADGALGATVHAFELRDGIAGTLVADLDVSTADAGDTTFTDTQGNVWSLNGVAALTDTSVRFAGEVAKWPPKWDLSGADVRVPIEAAGMLRRLGQGEKPLNSSLFRDLSNKDNVPLYWPLETGSDTTIFPAATGGGNLRIFGDVSPGAFSDLDASDALPTFNAGSVRGSVDTYSPELDQRLMAVISVPENGVSADGHLLEAVTNGSAHQWIISISTSGSLRLRVWDGDGASLHDSGFVSFELNGKSGLLWLSWETNGSDIDWSVGFLEVGEDVAGFIDGTLTGEDYDRLTWLRAGTYTNDLGGLAIGHLSLLNGNIHGAFWDTASSSLRAWSGETAGDRIVRLCGEEGIPLRVIGDMSDTAAMGPQRIDTLLNLLDEAAKVDMGILVDDRDAIRLLYRARSDLYNQDVALSLDYAGGEVASTLEPVPDDQLTRNDVTVKRPKGGSYRAVLATGPMSVAAVGLYDTAPEINVASDNQLADQAHWRLHLGTVDEPRYPQIVADLTATPSKVDAATSVFVGDRVQVTNPPSWEPPDTIDQLAQGGTEKLTPHRHTIGLNCSPASPWSVVVVGTTKVDTAGSELDADISDSATSMDVRTTVGEDWTTDAAQFPLDVELGGEEMTISGIGAATGGVQTFTISARGVNGITKSHSAGDAVRIAKKHRAVVRL</sequence>
<dbReference type="Proteomes" id="UP001596337">
    <property type="component" value="Unassembled WGS sequence"/>
</dbReference>
<reference evidence="2" key="1">
    <citation type="journal article" date="2019" name="Int. J. Syst. Evol. Microbiol.">
        <title>The Global Catalogue of Microorganisms (GCM) 10K type strain sequencing project: providing services to taxonomists for standard genome sequencing and annotation.</title>
        <authorList>
            <consortium name="The Broad Institute Genomics Platform"/>
            <consortium name="The Broad Institute Genome Sequencing Center for Infectious Disease"/>
            <person name="Wu L."/>
            <person name="Ma J."/>
        </authorList>
    </citation>
    <scope>NUCLEOTIDE SEQUENCE [LARGE SCALE GENOMIC DNA]</scope>
    <source>
        <strain evidence="2">KCTC 32255</strain>
    </source>
</reference>
<evidence type="ECO:0000313" key="2">
    <source>
        <dbReference type="Proteomes" id="UP001596337"/>
    </source>
</evidence>
<organism evidence="1 2">
    <name type="scientific">Haloechinothrix salitolerans</name>
    <dbReference type="NCBI Taxonomy" id="926830"/>
    <lineage>
        <taxon>Bacteria</taxon>
        <taxon>Bacillati</taxon>
        <taxon>Actinomycetota</taxon>
        <taxon>Actinomycetes</taxon>
        <taxon>Pseudonocardiales</taxon>
        <taxon>Pseudonocardiaceae</taxon>
        <taxon>Haloechinothrix</taxon>
    </lineage>
</organism>
<gene>
    <name evidence="1" type="ORF">ACFQGD_10405</name>
</gene>